<dbReference type="InterPro" id="IPR010310">
    <property type="entry name" value="T7SS_ESAT-6-like"/>
</dbReference>
<keyword evidence="3" id="KW-1185">Reference proteome</keyword>
<proteinExistence type="inferred from homology"/>
<evidence type="ECO:0000256" key="1">
    <source>
        <dbReference type="RuleBase" id="RU362001"/>
    </source>
</evidence>
<comment type="caution">
    <text evidence="2">The sequence shown here is derived from an EMBL/GenBank/DDBJ whole genome shotgun (WGS) entry which is preliminary data.</text>
</comment>
<dbReference type="Pfam" id="PF06013">
    <property type="entry name" value="WXG100"/>
    <property type="match status" value="1"/>
</dbReference>
<dbReference type="RefSeq" id="WP_108954116.1">
    <property type="nucleotide sequence ID" value="NZ_BEVZ01000004.1"/>
</dbReference>
<accession>A0ABV2YMX1</accession>
<organism evidence="2 3">
    <name type="scientific">Streptomyces fragilis</name>
    <dbReference type="NCBI Taxonomy" id="67301"/>
    <lineage>
        <taxon>Bacteria</taxon>
        <taxon>Bacillati</taxon>
        <taxon>Actinomycetota</taxon>
        <taxon>Actinomycetes</taxon>
        <taxon>Kitasatosporales</taxon>
        <taxon>Streptomycetaceae</taxon>
        <taxon>Streptomyces</taxon>
    </lineage>
</organism>
<dbReference type="Gene3D" id="1.10.287.1060">
    <property type="entry name" value="ESAT-6-like"/>
    <property type="match status" value="1"/>
</dbReference>
<gene>
    <name evidence="2" type="ORF">AB0E65_23080</name>
</gene>
<dbReference type="Proteomes" id="UP001550850">
    <property type="component" value="Unassembled WGS sequence"/>
</dbReference>
<dbReference type="InterPro" id="IPR036689">
    <property type="entry name" value="ESAT-6-like_sf"/>
</dbReference>
<evidence type="ECO:0000313" key="2">
    <source>
        <dbReference type="EMBL" id="MEU3557075.1"/>
    </source>
</evidence>
<comment type="similarity">
    <text evidence="1">Belongs to the WXG100 family.</text>
</comment>
<dbReference type="SUPFAM" id="SSF140453">
    <property type="entry name" value="EsxAB dimer-like"/>
    <property type="match status" value="1"/>
</dbReference>
<sequence length="100" mass="10626">MSINQDELAVKYGGLDALTTELGTQAQKLETDLGALKSAIAQAATGWEGEAATAFQEVMREWDKHANAIHTALTQIGQKVSQAGGDYRGGDLKAASYFHS</sequence>
<name>A0ABV2YMX1_9ACTN</name>
<reference evidence="2 3" key="1">
    <citation type="submission" date="2024-06" db="EMBL/GenBank/DDBJ databases">
        <title>The Natural Products Discovery Center: Release of the First 8490 Sequenced Strains for Exploring Actinobacteria Biosynthetic Diversity.</title>
        <authorList>
            <person name="Kalkreuter E."/>
            <person name="Kautsar S.A."/>
            <person name="Yang D."/>
            <person name="Bader C.D."/>
            <person name="Teijaro C.N."/>
            <person name="Fluegel L."/>
            <person name="Davis C.M."/>
            <person name="Simpson J.R."/>
            <person name="Lauterbach L."/>
            <person name="Steele A.D."/>
            <person name="Gui C."/>
            <person name="Meng S."/>
            <person name="Li G."/>
            <person name="Viehrig K."/>
            <person name="Ye F."/>
            <person name="Su P."/>
            <person name="Kiefer A.F."/>
            <person name="Nichols A."/>
            <person name="Cepeda A.J."/>
            <person name="Yan W."/>
            <person name="Fan B."/>
            <person name="Jiang Y."/>
            <person name="Adhikari A."/>
            <person name="Zheng C.-J."/>
            <person name="Schuster L."/>
            <person name="Cowan T.M."/>
            <person name="Smanski M.J."/>
            <person name="Chevrette M.G."/>
            <person name="De Carvalho L.P.S."/>
            <person name="Shen B."/>
        </authorList>
    </citation>
    <scope>NUCLEOTIDE SEQUENCE [LARGE SCALE GENOMIC DNA]</scope>
    <source>
        <strain evidence="2 3">NPDC038104</strain>
    </source>
</reference>
<evidence type="ECO:0000313" key="3">
    <source>
        <dbReference type="Proteomes" id="UP001550850"/>
    </source>
</evidence>
<dbReference type="NCBIfam" id="TIGR03930">
    <property type="entry name" value="WXG100_ESAT6"/>
    <property type="match status" value="1"/>
</dbReference>
<dbReference type="EMBL" id="JBEZUR010000047">
    <property type="protein sequence ID" value="MEU3557075.1"/>
    <property type="molecule type" value="Genomic_DNA"/>
</dbReference>
<protein>
    <recommendedName>
        <fullName evidence="1">ESAT-6-like protein</fullName>
    </recommendedName>
</protein>